<feature type="domain" description="N-acetyltransferase" evidence="1">
    <location>
        <begin position="35"/>
        <end position="204"/>
    </location>
</feature>
<dbReference type="SUPFAM" id="SSF55729">
    <property type="entry name" value="Acyl-CoA N-acyltransferases (Nat)"/>
    <property type="match status" value="1"/>
</dbReference>
<dbReference type="InterPro" id="IPR016181">
    <property type="entry name" value="Acyl_CoA_acyltransferase"/>
</dbReference>
<reference evidence="2 3" key="1">
    <citation type="submission" date="2017-09" db="EMBL/GenBank/DDBJ databases">
        <title>Depth-based differentiation of microbial function through sediment-hosted aquifers and enrichment of novel symbionts in the deep terrestrial subsurface.</title>
        <authorList>
            <person name="Probst A.J."/>
            <person name="Ladd B."/>
            <person name="Jarett J.K."/>
            <person name="Geller-Mcgrath D.E."/>
            <person name="Sieber C.M."/>
            <person name="Emerson J.B."/>
            <person name="Anantharaman K."/>
            <person name="Thomas B.C."/>
            <person name="Malmstrom R."/>
            <person name="Stieglmeier M."/>
            <person name="Klingl A."/>
            <person name="Woyke T."/>
            <person name="Ryan C.M."/>
            <person name="Banfield J.F."/>
        </authorList>
    </citation>
    <scope>NUCLEOTIDE SEQUENCE [LARGE SCALE GENOMIC DNA]</scope>
    <source>
        <strain evidence="2">CG23_combo_of_CG06-09_8_20_14_all_49_15</strain>
    </source>
</reference>
<gene>
    <name evidence="2" type="ORF">COX22_00260</name>
</gene>
<dbReference type="GO" id="GO:0016747">
    <property type="term" value="F:acyltransferase activity, transferring groups other than amino-acyl groups"/>
    <property type="evidence" value="ECO:0007669"/>
    <property type="project" value="InterPro"/>
</dbReference>
<dbReference type="AlphaFoldDB" id="A0A2G9ZLZ8"/>
<evidence type="ECO:0000313" key="2">
    <source>
        <dbReference type="EMBL" id="PIP34205.1"/>
    </source>
</evidence>
<dbReference type="InterPro" id="IPR000182">
    <property type="entry name" value="GNAT_dom"/>
</dbReference>
<dbReference type="EMBL" id="PCSD01000003">
    <property type="protein sequence ID" value="PIP34205.1"/>
    <property type="molecule type" value="Genomic_DNA"/>
</dbReference>
<dbReference type="Pfam" id="PF00583">
    <property type="entry name" value="Acetyltransf_1"/>
    <property type="match status" value="1"/>
</dbReference>
<protein>
    <recommendedName>
        <fullName evidence="1">N-acetyltransferase domain-containing protein</fullName>
    </recommendedName>
</protein>
<accession>A0A2G9ZLZ8</accession>
<dbReference type="CDD" id="cd04301">
    <property type="entry name" value="NAT_SF"/>
    <property type="match status" value="1"/>
</dbReference>
<evidence type="ECO:0000259" key="1">
    <source>
        <dbReference type="PROSITE" id="PS51186"/>
    </source>
</evidence>
<proteinExistence type="predicted"/>
<organism evidence="2 3">
    <name type="scientific">Candidatus Falkowbacteria bacterium CG23_combo_of_CG06-09_8_20_14_all_49_15</name>
    <dbReference type="NCBI Taxonomy" id="1974572"/>
    <lineage>
        <taxon>Bacteria</taxon>
        <taxon>Candidatus Falkowiibacteriota</taxon>
    </lineage>
</organism>
<sequence length="205" mass="22694">MEAQERSVKLIWTAEEKTVAEKKAKETPKVKFKNLKLESITDKNLAEILQAERKIYSGTGLISGQAMVEDIKKGNGFKYSLAMAGIRPGKKQAEIVAYIVAIEDETDEGDPSVYLEDIAVIPGAQKQGIGWELLKTLVDNLKKKAAQDGKPVLLDMHLREGSRALLQKHQDDLKNLGAALIEEVLVSDYYDNGEDSLYQVYAVTA</sequence>
<name>A0A2G9ZLZ8_9BACT</name>
<dbReference type="Proteomes" id="UP000230729">
    <property type="component" value="Unassembled WGS sequence"/>
</dbReference>
<comment type="caution">
    <text evidence="2">The sequence shown here is derived from an EMBL/GenBank/DDBJ whole genome shotgun (WGS) entry which is preliminary data.</text>
</comment>
<dbReference type="PROSITE" id="PS51186">
    <property type="entry name" value="GNAT"/>
    <property type="match status" value="1"/>
</dbReference>
<evidence type="ECO:0000313" key="3">
    <source>
        <dbReference type="Proteomes" id="UP000230729"/>
    </source>
</evidence>
<dbReference type="Gene3D" id="3.40.630.30">
    <property type="match status" value="1"/>
</dbReference>